<protein>
    <submittedName>
        <fullName evidence="1">Uncharacterized protein</fullName>
    </submittedName>
</protein>
<proteinExistence type="predicted"/>
<organism evidence="1 2">
    <name type="scientific">Tetrahymena thermophila (strain SB210)</name>
    <dbReference type="NCBI Taxonomy" id="312017"/>
    <lineage>
        <taxon>Eukaryota</taxon>
        <taxon>Sar</taxon>
        <taxon>Alveolata</taxon>
        <taxon>Ciliophora</taxon>
        <taxon>Intramacronucleata</taxon>
        <taxon>Oligohymenophorea</taxon>
        <taxon>Hymenostomatida</taxon>
        <taxon>Tetrahymenina</taxon>
        <taxon>Tetrahymenidae</taxon>
        <taxon>Tetrahymena</taxon>
    </lineage>
</organism>
<evidence type="ECO:0000313" key="2">
    <source>
        <dbReference type="Proteomes" id="UP000009168"/>
    </source>
</evidence>
<gene>
    <name evidence="1" type="ORF">TTHERM_001098989</name>
</gene>
<dbReference type="AlphaFoldDB" id="W7XG10"/>
<reference evidence="2" key="1">
    <citation type="journal article" date="2006" name="PLoS Biol.">
        <title>Macronuclear genome sequence of the ciliate Tetrahymena thermophila, a model eukaryote.</title>
        <authorList>
            <person name="Eisen J.A."/>
            <person name="Coyne R.S."/>
            <person name="Wu M."/>
            <person name="Wu D."/>
            <person name="Thiagarajan M."/>
            <person name="Wortman J.R."/>
            <person name="Badger J.H."/>
            <person name="Ren Q."/>
            <person name="Amedeo P."/>
            <person name="Jones K.M."/>
            <person name="Tallon L.J."/>
            <person name="Delcher A.L."/>
            <person name="Salzberg S.L."/>
            <person name="Silva J.C."/>
            <person name="Haas B.J."/>
            <person name="Majoros W.H."/>
            <person name="Farzad M."/>
            <person name="Carlton J.M."/>
            <person name="Smith R.K. Jr."/>
            <person name="Garg J."/>
            <person name="Pearlman R.E."/>
            <person name="Karrer K.M."/>
            <person name="Sun L."/>
            <person name="Manning G."/>
            <person name="Elde N.C."/>
            <person name="Turkewitz A.P."/>
            <person name="Asai D.J."/>
            <person name="Wilkes D.E."/>
            <person name="Wang Y."/>
            <person name="Cai H."/>
            <person name="Collins K."/>
            <person name="Stewart B.A."/>
            <person name="Lee S.R."/>
            <person name="Wilamowska K."/>
            <person name="Weinberg Z."/>
            <person name="Ruzzo W.L."/>
            <person name="Wloga D."/>
            <person name="Gaertig J."/>
            <person name="Frankel J."/>
            <person name="Tsao C.-C."/>
            <person name="Gorovsky M.A."/>
            <person name="Keeling P.J."/>
            <person name="Waller R.F."/>
            <person name="Patron N.J."/>
            <person name="Cherry J.M."/>
            <person name="Stover N.A."/>
            <person name="Krieger C.J."/>
            <person name="del Toro C."/>
            <person name="Ryder H.F."/>
            <person name="Williamson S.C."/>
            <person name="Barbeau R.A."/>
            <person name="Hamilton E.P."/>
            <person name="Orias E."/>
        </authorList>
    </citation>
    <scope>NUCLEOTIDE SEQUENCE [LARGE SCALE GENOMIC DNA]</scope>
    <source>
        <strain evidence="2">SB210</strain>
    </source>
</reference>
<name>W7XG10_TETTS</name>
<dbReference type="GeneID" id="24441690"/>
<dbReference type="InParanoid" id="W7XG10"/>
<dbReference type="KEGG" id="tet:TTHERM_001098989"/>
<keyword evidence="2" id="KW-1185">Reference proteome</keyword>
<dbReference type="RefSeq" id="XP_012654460.1">
    <property type="nucleotide sequence ID" value="XM_012799006.1"/>
</dbReference>
<dbReference type="EMBL" id="GG662602">
    <property type="protein sequence ID" value="EWS73006.1"/>
    <property type="molecule type" value="Genomic_DNA"/>
</dbReference>
<accession>W7XG10</accession>
<evidence type="ECO:0000313" key="1">
    <source>
        <dbReference type="EMBL" id="EWS73006.1"/>
    </source>
</evidence>
<sequence>MLHQLLKELVFVMQDIIFLQMVKHVLSAIVPVQLVPDLVPKLVIPAQQIQIQLLVSVYVLKDIIEILKPINVPLAIQFLTAYNALVLQHVLNVLQDMYLMVMEVANQEVASSFLLLKKVVLSLTKKIVIQYLLQLNATQAAQHVVVLIKMNAYHAMKVLILTNKVNNVYALQEHLNSLSVAITAHKLVNHALEKKQNNAIYVQKMLSSLKNQINVFAKKDLFILMKLNHANKEDYLLLNAKVYSLASQIQLTQLLSQIQIQTKFQRILQLIAYQTISTLLFHKHALLISFSQFKYIAIILGQIQTIHTSHQKKISSQKSIFLFR</sequence>
<dbReference type="Proteomes" id="UP000009168">
    <property type="component" value="Unassembled WGS sequence"/>
</dbReference>